<dbReference type="CDD" id="cd08897">
    <property type="entry name" value="SRPBCC_CalC_Aha1-like_4"/>
    <property type="match status" value="1"/>
</dbReference>
<dbReference type="RefSeq" id="WP_188751603.1">
    <property type="nucleotide sequence ID" value="NZ_BMIK01000009.1"/>
</dbReference>
<organism evidence="3 4">
    <name type="scientific">Parapedobacter defluvii</name>
    <dbReference type="NCBI Taxonomy" id="2045106"/>
    <lineage>
        <taxon>Bacteria</taxon>
        <taxon>Pseudomonadati</taxon>
        <taxon>Bacteroidota</taxon>
        <taxon>Sphingobacteriia</taxon>
        <taxon>Sphingobacteriales</taxon>
        <taxon>Sphingobacteriaceae</taxon>
        <taxon>Parapedobacter</taxon>
    </lineage>
</organism>
<evidence type="ECO:0000259" key="2">
    <source>
        <dbReference type="Pfam" id="PF08327"/>
    </source>
</evidence>
<dbReference type="EMBL" id="BMIK01000009">
    <property type="protein sequence ID" value="GGC33637.1"/>
    <property type="molecule type" value="Genomic_DNA"/>
</dbReference>
<dbReference type="InterPro" id="IPR023393">
    <property type="entry name" value="START-like_dom_sf"/>
</dbReference>
<evidence type="ECO:0000313" key="4">
    <source>
        <dbReference type="Proteomes" id="UP000597338"/>
    </source>
</evidence>
<dbReference type="Proteomes" id="UP000597338">
    <property type="component" value="Unassembled WGS sequence"/>
</dbReference>
<sequence length="138" mass="15671">MNATKITVEATVKAPVEKVWERYTSPEHIVKWNSASDDWHTTKAENDVRTGGKFLSRMEAKDGSFGFDFEGVYDDVAVNKRIAYTMTDGRKAEIIFMGENNETKMTVTFDAENENPIGMQREGWQAILDSFKKYTEAG</sequence>
<protein>
    <submittedName>
        <fullName evidence="3">Activator of HSP90 ATPase</fullName>
    </submittedName>
</protein>
<dbReference type="InterPro" id="IPR013538">
    <property type="entry name" value="ASHA1/2-like_C"/>
</dbReference>
<evidence type="ECO:0000313" key="3">
    <source>
        <dbReference type="EMBL" id="GGC33637.1"/>
    </source>
</evidence>
<proteinExistence type="inferred from homology"/>
<name>A0ABQ1M3C3_9SPHI</name>
<keyword evidence="4" id="KW-1185">Reference proteome</keyword>
<evidence type="ECO:0000256" key="1">
    <source>
        <dbReference type="ARBA" id="ARBA00006817"/>
    </source>
</evidence>
<dbReference type="SUPFAM" id="SSF55961">
    <property type="entry name" value="Bet v1-like"/>
    <property type="match status" value="1"/>
</dbReference>
<gene>
    <name evidence="3" type="ORF">GCM10011386_27240</name>
</gene>
<comment type="similarity">
    <text evidence="1">Belongs to the AHA1 family.</text>
</comment>
<comment type="caution">
    <text evidence="3">The sequence shown here is derived from an EMBL/GenBank/DDBJ whole genome shotgun (WGS) entry which is preliminary data.</text>
</comment>
<dbReference type="Gene3D" id="3.30.530.20">
    <property type="match status" value="1"/>
</dbReference>
<reference evidence="4" key="1">
    <citation type="journal article" date="2019" name="Int. J. Syst. Evol. Microbiol.">
        <title>The Global Catalogue of Microorganisms (GCM) 10K type strain sequencing project: providing services to taxonomists for standard genome sequencing and annotation.</title>
        <authorList>
            <consortium name="The Broad Institute Genomics Platform"/>
            <consortium name="The Broad Institute Genome Sequencing Center for Infectious Disease"/>
            <person name="Wu L."/>
            <person name="Ma J."/>
        </authorList>
    </citation>
    <scope>NUCLEOTIDE SEQUENCE [LARGE SCALE GENOMIC DNA]</scope>
    <source>
        <strain evidence="4">CGMCC 1.15342</strain>
    </source>
</reference>
<accession>A0ABQ1M3C3</accession>
<feature type="domain" description="Activator of Hsp90 ATPase homologue 1/2-like C-terminal" evidence="2">
    <location>
        <begin position="13"/>
        <end position="135"/>
    </location>
</feature>
<dbReference type="Pfam" id="PF08327">
    <property type="entry name" value="AHSA1"/>
    <property type="match status" value="1"/>
</dbReference>